<evidence type="ECO:0000313" key="3">
    <source>
        <dbReference type="Proteomes" id="UP000783588"/>
    </source>
</evidence>
<comment type="similarity">
    <text evidence="1">Belongs to the UPF0340 family.</text>
</comment>
<dbReference type="Proteomes" id="UP000783588">
    <property type="component" value="Unassembled WGS sequence"/>
</dbReference>
<dbReference type="EMBL" id="JAHLQI010000009">
    <property type="protein sequence ID" value="MBU5491436.1"/>
    <property type="molecule type" value="Genomic_DNA"/>
</dbReference>
<dbReference type="NCBIfam" id="TIGR01440">
    <property type="entry name" value="TIGR01440 family protein"/>
    <property type="match status" value="1"/>
</dbReference>
<evidence type="ECO:0000256" key="1">
    <source>
        <dbReference type="HAMAP-Rule" id="MF_00800"/>
    </source>
</evidence>
<protein>
    <recommendedName>
        <fullName evidence="1">UPF0340 protein KQI75_12575</fullName>
    </recommendedName>
</protein>
<accession>A0ABS6EUR8</accession>
<dbReference type="PIRSF" id="PIRSF007510">
    <property type="entry name" value="UCP007510"/>
    <property type="match status" value="1"/>
</dbReference>
<comment type="caution">
    <text evidence="2">The sequence shown here is derived from an EMBL/GenBank/DDBJ whole genome shotgun (WGS) entry which is preliminary data.</text>
</comment>
<dbReference type="HAMAP" id="MF_00800">
    <property type="entry name" value="UPF0340"/>
    <property type="match status" value="1"/>
</dbReference>
<sequence length="184" mass="19959">MELKQIEQETQKAVNEVLAQAKLKMGDLFVIGCSTSEVGGQKIGSASSMDIAGAIYRGAYAALEPHGIYLAAQCCEHLNRAIIMERQAAEAYGYEMVNVLPQPKAGGSFATTCWENFDEPVAVEHIRAHAGLDIGGTLIGMHLREVAVPVRIEQKTIGDANILSARTRLKFIGGVRAKYQQDKL</sequence>
<proteinExistence type="inferred from homology"/>
<name>A0ABS6EUR8_9FIRM</name>
<evidence type="ECO:0000313" key="2">
    <source>
        <dbReference type="EMBL" id="MBU5491436.1"/>
    </source>
</evidence>
<organism evidence="2 3">
    <name type="scientific">Butyricicoccus intestinisimiae</name>
    <dbReference type="NCBI Taxonomy" id="2841509"/>
    <lineage>
        <taxon>Bacteria</taxon>
        <taxon>Bacillati</taxon>
        <taxon>Bacillota</taxon>
        <taxon>Clostridia</taxon>
        <taxon>Eubacteriales</taxon>
        <taxon>Butyricicoccaceae</taxon>
        <taxon>Butyricicoccus</taxon>
    </lineage>
</organism>
<reference evidence="2 3" key="1">
    <citation type="submission" date="2021-06" db="EMBL/GenBank/DDBJ databases">
        <authorList>
            <person name="Sun Q."/>
            <person name="Li D."/>
        </authorList>
    </citation>
    <scope>NUCLEOTIDE SEQUENCE [LARGE SCALE GENOMIC DNA]</scope>
    <source>
        <strain evidence="2 3">MSJd-7</strain>
    </source>
</reference>
<dbReference type="RefSeq" id="WP_216471174.1">
    <property type="nucleotide sequence ID" value="NZ_JAHLQI010000009.1"/>
</dbReference>
<dbReference type="InterPro" id="IPR006340">
    <property type="entry name" value="DUF436"/>
</dbReference>
<gene>
    <name evidence="2" type="ORF">KQI75_12575</name>
</gene>
<dbReference type="Pfam" id="PF04260">
    <property type="entry name" value="DUF436"/>
    <property type="match status" value="1"/>
</dbReference>
<keyword evidence="3" id="KW-1185">Reference proteome</keyword>